<comment type="similarity">
    <text evidence="1">Belongs to the eukaryotic-type primase small subunit family.</text>
</comment>
<comment type="catalytic activity">
    <reaction evidence="5">
        <text>ssDNA + n NTP = ssDNA/pppN(pN)n-1 hybrid + (n-1) diphosphate.</text>
        <dbReference type="EC" id="2.7.7.102"/>
    </reaction>
</comment>
<evidence type="ECO:0000256" key="4">
    <source>
        <dbReference type="ARBA" id="ARBA00026139"/>
    </source>
</evidence>
<reference evidence="11" key="1">
    <citation type="submission" date="2017-02" db="UniProtKB">
        <authorList>
            <consortium name="WormBaseParasite"/>
        </authorList>
    </citation>
    <scope>IDENTIFICATION</scope>
</reference>
<accession>A0A0N5CXV9</accession>
<sequence length="536" mass="62972">MEACIKTELNLLGGSEDWFYGQQNRSNQVQKSTKNALNKKKVKLERSLFEESLGCFVIYKRQNEALQKCKQEGPLSRVFAFEHSIYHPGKRHFLVSTVERFWHWYKKQSCASFYELIPQNCPARLYFDLEFYRETNPEAKEKELIDTFNNSVTEVFMEMFQINFNPEKEMVVLDASTPTKFSEHVIVHIRDNQVFPSNISIKLFIQHLKQKMLSGDGCVWNESGTKRVTLFDEAVYSSNRNFRLYLSSKLGKNNPLVLSKRCQFYAQRREISKKQIFLDSLVVPANYRNYGNILQVLVDEKKEYSYNQNLVPKLLPINGQEHLSREEIDLSVGYGATSPFPALDEHIIMINRQWKANACIRQWKIRVNKYINSRYIIYYVSCRSLRIAHCRYCFNINREHRSNGIYWAVDLDRLHCFQKCFDVDCQGISSNYFPLPTFVRNSILVTKDQFIGKENELKMPNKTIEGNMMKSDKISENVLLELISEAKAKNKIKVENQMIRSYGQIDNLSLKTIKNEQEFMELADDDLLRAFEIEKD</sequence>
<feature type="domain" description="C962R-like N-terminal AEP" evidence="8">
    <location>
        <begin position="92"/>
        <end position="260"/>
    </location>
</feature>
<evidence type="ECO:0000256" key="5">
    <source>
        <dbReference type="ARBA" id="ARBA00044677"/>
    </source>
</evidence>
<proteinExistence type="inferred from homology"/>
<evidence type="ECO:0000256" key="6">
    <source>
        <dbReference type="ARBA" id="ARBA00044768"/>
    </source>
</evidence>
<dbReference type="Proteomes" id="UP000276776">
    <property type="component" value="Unassembled WGS sequence"/>
</dbReference>
<protein>
    <recommendedName>
        <fullName evidence="4">DNA-directed primase/polymerase protein</fullName>
        <ecNumber evidence="6">2.7.7.102</ecNumber>
        <ecNumber evidence="2">2.7.7.7</ecNumber>
    </recommendedName>
</protein>
<evidence type="ECO:0000313" key="10">
    <source>
        <dbReference type="Proteomes" id="UP000276776"/>
    </source>
</evidence>
<dbReference type="Pfam" id="PF23162">
    <property type="entry name" value="AEP_C962R"/>
    <property type="match status" value="1"/>
</dbReference>
<dbReference type="EMBL" id="UYYF01004328">
    <property type="protein sequence ID" value="VDN02465.1"/>
    <property type="molecule type" value="Genomic_DNA"/>
</dbReference>
<dbReference type="EC" id="2.7.7.102" evidence="6"/>
<dbReference type="EC" id="2.7.7.7" evidence="2"/>
<keyword evidence="10" id="KW-1185">Reference proteome</keyword>
<organism evidence="11">
    <name type="scientific">Thelazia callipaeda</name>
    <name type="common">Oriental eyeworm</name>
    <name type="synonym">Parasitic nematode</name>
    <dbReference type="NCBI Taxonomy" id="103827"/>
    <lineage>
        <taxon>Eukaryota</taxon>
        <taxon>Metazoa</taxon>
        <taxon>Ecdysozoa</taxon>
        <taxon>Nematoda</taxon>
        <taxon>Chromadorea</taxon>
        <taxon>Rhabditida</taxon>
        <taxon>Spirurina</taxon>
        <taxon>Spiruromorpha</taxon>
        <taxon>Thelazioidea</taxon>
        <taxon>Thelaziidae</taxon>
        <taxon>Thelazia</taxon>
    </lineage>
</organism>
<dbReference type="GO" id="GO:0005759">
    <property type="term" value="C:mitochondrial matrix"/>
    <property type="evidence" value="ECO:0007669"/>
    <property type="project" value="TreeGrafter"/>
</dbReference>
<dbReference type="GO" id="GO:0005634">
    <property type="term" value="C:nucleus"/>
    <property type="evidence" value="ECO:0007669"/>
    <property type="project" value="TreeGrafter"/>
</dbReference>
<dbReference type="OrthoDB" id="5988181at2759"/>
<dbReference type="GO" id="GO:0042276">
    <property type="term" value="P:error-prone translesion synthesis"/>
    <property type="evidence" value="ECO:0007669"/>
    <property type="project" value="InterPro"/>
</dbReference>
<dbReference type="PANTHER" id="PTHR31399">
    <property type="entry name" value="DNA-DIRECTED PRIMASE / POLYMERASE PROTEIN"/>
    <property type="match status" value="1"/>
</dbReference>
<dbReference type="GO" id="GO:0003682">
    <property type="term" value="F:chromatin binding"/>
    <property type="evidence" value="ECO:0007669"/>
    <property type="project" value="TreeGrafter"/>
</dbReference>
<evidence type="ECO:0000256" key="3">
    <source>
        <dbReference type="ARBA" id="ARBA00022932"/>
    </source>
</evidence>
<dbReference type="PANTHER" id="PTHR31399:SF0">
    <property type="entry name" value="DNA-DIRECTED PRIMASE_POLYMERASE PROTEIN"/>
    <property type="match status" value="1"/>
</dbReference>
<keyword evidence="3" id="KW-0548">Nucleotidyltransferase</keyword>
<dbReference type="GO" id="GO:0031297">
    <property type="term" value="P:replication fork processing"/>
    <property type="evidence" value="ECO:0007669"/>
    <property type="project" value="TreeGrafter"/>
</dbReference>
<dbReference type="STRING" id="103827.A0A0N5CXV9"/>
<dbReference type="InterPro" id="IPR056443">
    <property type="entry name" value="AEP_C962R"/>
</dbReference>
<evidence type="ECO:0000256" key="2">
    <source>
        <dbReference type="ARBA" id="ARBA00012417"/>
    </source>
</evidence>
<dbReference type="InterPro" id="IPR044917">
    <property type="entry name" value="PRIMPOL"/>
</dbReference>
<keyword evidence="3" id="KW-0808">Transferase</keyword>
<comment type="catalytic activity">
    <reaction evidence="7">
        <text>DNA(n) + a 2'-deoxyribonucleoside 5'-triphosphate = DNA(n+1) + diphosphate</text>
        <dbReference type="Rhea" id="RHEA:22508"/>
        <dbReference type="Rhea" id="RHEA-COMP:17339"/>
        <dbReference type="Rhea" id="RHEA-COMP:17340"/>
        <dbReference type="ChEBI" id="CHEBI:33019"/>
        <dbReference type="ChEBI" id="CHEBI:61560"/>
        <dbReference type="ChEBI" id="CHEBI:173112"/>
        <dbReference type="EC" id="2.7.7.7"/>
    </reaction>
    <physiologicalReaction direction="left-to-right" evidence="7">
        <dbReference type="Rhea" id="RHEA:22509"/>
    </physiologicalReaction>
</comment>
<dbReference type="GO" id="GO:0009411">
    <property type="term" value="P:response to UV"/>
    <property type="evidence" value="ECO:0007669"/>
    <property type="project" value="TreeGrafter"/>
</dbReference>
<reference evidence="9 10" key="2">
    <citation type="submission" date="2018-11" db="EMBL/GenBank/DDBJ databases">
        <authorList>
            <consortium name="Pathogen Informatics"/>
        </authorList>
    </citation>
    <scope>NUCLEOTIDE SEQUENCE [LARGE SCALE GENOMIC DNA]</scope>
</reference>
<dbReference type="OMA" id="HCFQKCF"/>
<evidence type="ECO:0000256" key="1">
    <source>
        <dbReference type="ARBA" id="ARBA00009762"/>
    </source>
</evidence>
<dbReference type="Pfam" id="PF03121">
    <property type="entry name" value="Herpes_UL52"/>
    <property type="match status" value="1"/>
</dbReference>
<dbReference type="WBParaSite" id="TCLT_0000525801-mRNA-1">
    <property type="protein sequence ID" value="TCLT_0000525801-mRNA-1"/>
    <property type="gene ID" value="TCLT_0000525801"/>
</dbReference>
<evidence type="ECO:0000256" key="7">
    <source>
        <dbReference type="ARBA" id="ARBA00047303"/>
    </source>
</evidence>
<dbReference type="GO" id="GO:0006264">
    <property type="term" value="P:mitochondrial DNA replication"/>
    <property type="evidence" value="ECO:0007669"/>
    <property type="project" value="TreeGrafter"/>
</dbReference>
<evidence type="ECO:0000259" key="8">
    <source>
        <dbReference type="Pfam" id="PF23162"/>
    </source>
</evidence>
<gene>
    <name evidence="9" type="ORF">TCLT_LOCUS5247</name>
</gene>
<dbReference type="AlphaFoldDB" id="A0A0N5CXV9"/>
<evidence type="ECO:0000313" key="9">
    <source>
        <dbReference type="EMBL" id="VDN02465.1"/>
    </source>
</evidence>
<keyword evidence="3" id="KW-0239">DNA-directed DNA polymerase</keyword>
<name>A0A0N5CXV9_THECL</name>
<dbReference type="GO" id="GO:0003887">
    <property type="term" value="F:DNA-directed DNA polymerase activity"/>
    <property type="evidence" value="ECO:0007669"/>
    <property type="project" value="UniProtKB-KW"/>
</dbReference>
<evidence type="ECO:0000313" key="11">
    <source>
        <dbReference type="WBParaSite" id="TCLT_0000525801-mRNA-1"/>
    </source>
</evidence>